<name>A0ABD5RJW7_9EURY</name>
<dbReference type="AlphaFoldDB" id="A0ABD5RJW7"/>
<accession>A0ABD5RJW7</accession>
<proteinExistence type="predicted"/>
<evidence type="ECO:0000313" key="1">
    <source>
        <dbReference type="EMBL" id="MFC5970474.1"/>
    </source>
</evidence>
<organism evidence="1 2">
    <name type="scientific">Halomarina salina</name>
    <dbReference type="NCBI Taxonomy" id="1872699"/>
    <lineage>
        <taxon>Archaea</taxon>
        <taxon>Methanobacteriati</taxon>
        <taxon>Methanobacteriota</taxon>
        <taxon>Stenosarchaea group</taxon>
        <taxon>Halobacteria</taxon>
        <taxon>Halobacteriales</taxon>
        <taxon>Natronomonadaceae</taxon>
        <taxon>Halomarina</taxon>
    </lineage>
</organism>
<sequence length="168" mass="19139">MGDWTEEYAATDDLNEQYRLLRAEMARLRGRRDDVEFFDVGAVASDVRRANDSFDGALVVFVANDFGRPVALRPEDVAIDAQAEIRRAILERKYDDAHEDLDEVRRTLLDEHPALHKAIVAEYSDGGIRYHLPEGSNETTNFLTVREMVGLVDYTTNSLQRDDLSVTY</sequence>
<gene>
    <name evidence="1" type="ORF">ACFPYI_03945</name>
</gene>
<comment type="caution">
    <text evidence="1">The sequence shown here is derived from an EMBL/GenBank/DDBJ whole genome shotgun (WGS) entry which is preliminary data.</text>
</comment>
<protein>
    <submittedName>
        <fullName evidence="1">Uncharacterized protein</fullName>
    </submittedName>
</protein>
<dbReference type="Proteomes" id="UP001596099">
    <property type="component" value="Unassembled WGS sequence"/>
</dbReference>
<dbReference type="EMBL" id="JBHSQH010000001">
    <property type="protein sequence ID" value="MFC5970474.1"/>
    <property type="molecule type" value="Genomic_DNA"/>
</dbReference>
<dbReference type="RefSeq" id="WP_247419687.1">
    <property type="nucleotide sequence ID" value="NZ_JALLGW010000002.1"/>
</dbReference>
<evidence type="ECO:0000313" key="2">
    <source>
        <dbReference type="Proteomes" id="UP001596099"/>
    </source>
</evidence>
<keyword evidence="2" id="KW-1185">Reference proteome</keyword>
<reference evidence="1 2" key="1">
    <citation type="journal article" date="2019" name="Int. J. Syst. Evol. Microbiol.">
        <title>The Global Catalogue of Microorganisms (GCM) 10K type strain sequencing project: providing services to taxonomists for standard genome sequencing and annotation.</title>
        <authorList>
            <consortium name="The Broad Institute Genomics Platform"/>
            <consortium name="The Broad Institute Genome Sequencing Center for Infectious Disease"/>
            <person name="Wu L."/>
            <person name="Ma J."/>
        </authorList>
    </citation>
    <scope>NUCLEOTIDE SEQUENCE [LARGE SCALE GENOMIC DNA]</scope>
    <source>
        <strain evidence="1 2">CGMCC 1.12543</strain>
    </source>
</reference>